<name>A0ABY6HPG1_9ARCH</name>
<dbReference type="InterPro" id="IPR002871">
    <property type="entry name" value="NIF_FeS_clus_asmbl_NifU_N"/>
</dbReference>
<dbReference type="SUPFAM" id="SSF82649">
    <property type="entry name" value="SufE/NifU"/>
    <property type="match status" value="1"/>
</dbReference>
<evidence type="ECO:0000313" key="3">
    <source>
        <dbReference type="Proteomes" id="UP001208689"/>
    </source>
</evidence>
<gene>
    <name evidence="2" type="ORF">NEF87_001684</name>
</gene>
<dbReference type="Pfam" id="PF01592">
    <property type="entry name" value="NifU_N"/>
    <property type="match status" value="1"/>
</dbReference>
<protein>
    <submittedName>
        <fullName evidence="2">Iron-sulfur cluster assembly scaffold protein IscU 2</fullName>
    </submittedName>
</protein>
<dbReference type="Gene3D" id="3.90.1010.10">
    <property type="match status" value="1"/>
</dbReference>
<dbReference type="Proteomes" id="UP001208689">
    <property type="component" value="Chromosome"/>
</dbReference>
<dbReference type="EMBL" id="CP104013">
    <property type="protein sequence ID" value="UYP45399.1"/>
    <property type="molecule type" value="Genomic_DNA"/>
</dbReference>
<feature type="domain" description="NIF system FeS cluster assembly NifU N-terminal" evidence="1">
    <location>
        <begin position="1"/>
        <end position="122"/>
    </location>
</feature>
<accession>A0ABY6HPG1</accession>
<dbReference type="CDD" id="cd06664">
    <property type="entry name" value="IscU_like"/>
    <property type="match status" value="1"/>
</dbReference>
<dbReference type="PANTHER" id="PTHR10093">
    <property type="entry name" value="IRON-SULFUR CLUSTER ASSEMBLY ENZYME NIFU HOMOLOG"/>
    <property type="match status" value="1"/>
</dbReference>
<evidence type="ECO:0000259" key="1">
    <source>
        <dbReference type="Pfam" id="PF01592"/>
    </source>
</evidence>
<keyword evidence="3" id="KW-1185">Reference proteome</keyword>
<proteinExistence type="predicted"/>
<reference evidence="2" key="1">
    <citation type="submission" date="2022-09" db="EMBL/GenBank/DDBJ databases">
        <title>Actin cytoskeleton and complex cell architecture in an #Asgard archaeon.</title>
        <authorList>
            <person name="Ponce Toledo R.I."/>
            <person name="Schleper C."/>
            <person name="Rodrigues Oliveira T."/>
            <person name="Wollweber F."/>
            <person name="Xu J."/>
            <person name="Rittmann S."/>
            <person name="Klingl A."/>
            <person name="Pilhofer M."/>
        </authorList>
    </citation>
    <scope>NUCLEOTIDE SEQUENCE</scope>
    <source>
        <strain evidence="2">B-35</strain>
    </source>
</reference>
<evidence type="ECO:0000313" key="2">
    <source>
        <dbReference type="EMBL" id="UYP45399.1"/>
    </source>
</evidence>
<sequence length="124" mass="13541">MYSDKVMDHFRKPRNAGVIENPDAVGEVGNPACGDVMKIYLKINKDEIINEIKFQTFGCASAIACSSMVTELAINKHIDVAEKISRKDIADALDGLPAPKMHCSNLGADALQEAIKNYRSSKQS</sequence>
<organism evidence="2 3">
    <name type="scientific">Candidatus Lokiarchaeum ossiferum</name>
    <dbReference type="NCBI Taxonomy" id="2951803"/>
    <lineage>
        <taxon>Archaea</taxon>
        <taxon>Promethearchaeati</taxon>
        <taxon>Promethearchaeota</taxon>
        <taxon>Promethearchaeia</taxon>
        <taxon>Promethearchaeales</taxon>
        <taxon>Promethearchaeaceae</taxon>
        <taxon>Candidatus Lokiarchaeum</taxon>
    </lineage>
</organism>